<gene>
    <name evidence="1" type="ORF">BTUL_0031g00130</name>
</gene>
<evidence type="ECO:0008006" key="3">
    <source>
        <dbReference type="Google" id="ProtNLM"/>
    </source>
</evidence>
<protein>
    <recommendedName>
        <fullName evidence="3">3'-5' exonuclease domain-containing protein</fullName>
    </recommendedName>
</protein>
<dbReference type="OrthoDB" id="26838at2759"/>
<accession>A0A4Z1EY87</accession>
<evidence type="ECO:0000313" key="2">
    <source>
        <dbReference type="Proteomes" id="UP000297777"/>
    </source>
</evidence>
<comment type="caution">
    <text evidence="1">The sequence shown here is derived from an EMBL/GenBank/DDBJ whole genome shotgun (WGS) entry which is preliminary data.</text>
</comment>
<name>A0A4Z1EY87_9HELO</name>
<dbReference type="Proteomes" id="UP000297777">
    <property type="component" value="Unassembled WGS sequence"/>
</dbReference>
<organism evidence="1 2">
    <name type="scientific">Botrytis tulipae</name>
    <dbReference type="NCBI Taxonomy" id="87230"/>
    <lineage>
        <taxon>Eukaryota</taxon>
        <taxon>Fungi</taxon>
        <taxon>Dikarya</taxon>
        <taxon>Ascomycota</taxon>
        <taxon>Pezizomycotina</taxon>
        <taxon>Leotiomycetes</taxon>
        <taxon>Helotiales</taxon>
        <taxon>Sclerotiniaceae</taxon>
        <taxon>Botrytis</taxon>
    </lineage>
</organism>
<sequence length="94" mass="10612">MQFTHAPSPGQVFEIGIPEQISLRTLFESPHIPKVVFDVRDISRFQVMEVAVRDGVKNNLEDLAKCVELHSPLSSAPEKEWEAKQVALLETDLQ</sequence>
<dbReference type="EMBL" id="PQXH01000031">
    <property type="protein sequence ID" value="TGO16148.1"/>
    <property type="molecule type" value="Genomic_DNA"/>
</dbReference>
<evidence type="ECO:0000313" key="1">
    <source>
        <dbReference type="EMBL" id="TGO16148.1"/>
    </source>
</evidence>
<reference evidence="1 2" key="1">
    <citation type="submission" date="2017-12" db="EMBL/GenBank/DDBJ databases">
        <title>Comparative genomics of Botrytis spp.</title>
        <authorList>
            <person name="Valero-Jimenez C.A."/>
            <person name="Tapia P."/>
            <person name="Veloso J."/>
            <person name="Silva-Moreno E."/>
            <person name="Staats M."/>
            <person name="Valdes J.H."/>
            <person name="Van Kan J.A.L."/>
        </authorList>
    </citation>
    <scope>NUCLEOTIDE SEQUENCE [LARGE SCALE GENOMIC DNA]</scope>
    <source>
        <strain evidence="1 2">Bt9001</strain>
    </source>
</reference>
<proteinExistence type="predicted"/>
<keyword evidence="2" id="KW-1185">Reference proteome</keyword>
<dbReference type="AlphaFoldDB" id="A0A4Z1EY87"/>